<feature type="compositionally biased region" description="Basic and acidic residues" evidence="1">
    <location>
        <begin position="12"/>
        <end position="42"/>
    </location>
</feature>
<feature type="region of interest" description="Disordered" evidence="1">
    <location>
        <begin position="1"/>
        <end position="57"/>
    </location>
</feature>
<dbReference type="EMBL" id="BLXT01002535">
    <property type="protein sequence ID" value="GFN95774.1"/>
    <property type="molecule type" value="Genomic_DNA"/>
</dbReference>
<evidence type="ECO:0000313" key="2">
    <source>
        <dbReference type="EMBL" id="GFN95774.1"/>
    </source>
</evidence>
<evidence type="ECO:0000313" key="3">
    <source>
        <dbReference type="Proteomes" id="UP000735302"/>
    </source>
</evidence>
<organism evidence="2 3">
    <name type="scientific">Plakobranchus ocellatus</name>
    <dbReference type="NCBI Taxonomy" id="259542"/>
    <lineage>
        <taxon>Eukaryota</taxon>
        <taxon>Metazoa</taxon>
        <taxon>Spiralia</taxon>
        <taxon>Lophotrochozoa</taxon>
        <taxon>Mollusca</taxon>
        <taxon>Gastropoda</taxon>
        <taxon>Heterobranchia</taxon>
        <taxon>Euthyneura</taxon>
        <taxon>Panpulmonata</taxon>
        <taxon>Sacoglossa</taxon>
        <taxon>Placobranchoidea</taxon>
        <taxon>Plakobranchidae</taxon>
        <taxon>Plakobranchus</taxon>
    </lineage>
</organism>
<comment type="caution">
    <text evidence="2">The sequence shown here is derived from an EMBL/GenBank/DDBJ whole genome shotgun (WGS) entry which is preliminary data.</text>
</comment>
<dbReference type="Proteomes" id="UP000735302">
    <property type="component" value="Unassembled WGS sequence"/>
</dbReference>
<sequence>MHRERRRNPPSRNEDRGIWRESVKAGAERGGRQKKEQGADRRERRRQTASLHISPSPGFSAFISRLQCLHLQASVPSFLGVSASISRLQCLHLQASVPPSPGFSASIFRFQCLHLQTSVPRSPVFSANISSF</sequence>
<accession>A0AAV3ZKV0</accession>
<evidence type="ECO:0000256" key="1">
    <source>
        <dbReference type="SAM" id="MobiDB-lite"/>
    </source>
</evidence>
<dbReference type="AlphaFoldDB" id="A0AAV3ZKV0"/>
<reference evidence="2 3" key="1">
    <citation type="journal article" date="2021" name="Elife">
        <title>Chloroplast acquisition without the gene transfer in kleptoplastic sea slugs, Plakobranchus ocellatus.</title>
        <authorList>
            <person name="Maeda T."/>
            <person name="Takahashi S."/>
            <person name="Yoshida T."/>
            <person name="Shimamura S."/>
            <person name="Takaki Y."/>
            <person name="Nagai Y."/>
            <person name="Toyoda A."/>
            <person name="Suzuki Y."/>
            <person name="Arimoto A."/>
            <person name="Ishii H."/>
            <person name="Satoh N."/>
            <person name="Nishiyama T."/>
            <person name="Hasebe M."/>
            <person name="Maruyama T."/>
            <person name="Minagawa J."/>
            <person name="Obokata J."/>
            <person name="Shigenobu S."/>
        </authorList>
    </citation>
    <scope>NUCLEOTIDE SEQUENCE [LARGE SCALE GENOMIC DNA]</scope>
</reference>
<keyword evidence="3" id="KW-1185">Reference proteome</keyword>
<name>A0AAV3ZKV0_9GAST</name>
<proteinExistence type="predicted"/>
<gene>
    <name evidence="2" type="ORF">PoB_002228000</name>
</gene>
<protein>
    <submittedName>
        <fullName evidence="2">Uncharacterized protein</fullName>
    </submittedName>
</protein>